<dbReference type="EMBL" id="ALBS01000332">
    <property type="protein sequence ID" value="EJT45188.1"/>
    <property type="molecule type" value="Genomic_DNA"/>
</dbReference>
<comment type="subcellular location">
    <subcellularLocation>
        <location evidence="1">Membrane</location>
        <topology evidence="1">Multi-pass membrane protein</topology>
    </subcellularLocation>
</comment>
<feature type="transmembrane region" description="Helical" evidence="6">
    <location>
        <begin position="360"/>
        <end position="381"/>
    </location>
</feature>
<sequence>MPSKAKSKFANLAHRAGGRNDNRPPSDELTSTSFEDDRYRNRSPSPESSYDHHMAYNQQPAEVQYTDDLLIPPNLPFSEVTGGQYQDNGTPSNGGSRNTSFTDLTELRSNSKANRPPSLSINYVPTKFSKLHTQGDWAHRRAKQGGGRDAFSAGASRMGEPGTVDDDEGLVFELGKGGLKPKRKHKLRWNRFKWILFLANWVLIIYAMGTLICCILVWINVFYQSDVVRVGNRTELILSTIAACLSVFTALLGFSGLFLNSRPFLAVYVVLLWVCLAFIVAPGYITYKRHTFNLEGKINQQWSQSLGTVGRLRIQDALRCCGYFSPASEATVSPLCYPRSVEDGCKNKYLKLERNVTRTWYTVSFSLVPAHILIILAGLLCSNHVTYRFGKGLTPKRYRLDLDSMAIIMNDYASQIANQYGPGVAQDALERSSLHLNSPAGSRRGSFAETSSLGHGLTNPVSRHHTNSPSFRNNNNNNQYESPFDDGSDSVHGSEQGHRTGGSSLGHHAVTAQYDSNGGYSVVQQGPQYNQYSNQQHGY</sequence>
<dbReference type="HOGENOM" id="CLU_030826_0_0_1"/>
<feature type="transmembrane region" description="Helical" evidence="6">
    <location>
        <begin position="194"/>
        <end position="221"/>
    </location>
</feature>
<evidence type="ECO:0000256" key="5">
    <source>
        <dbReference type="SAM" id="MobiDB-lite"/>
    </source>
</evidence>
<gene>
    <name evidence="7" type="ORF">A1Q1_06420</name>
</gene>
<evidence type="ECO:0000256" key="1">
    <source>
        <dbReference type="ARBA" id="ARBA00004141"/>
    </source>
</evidence>
<feature type="compositionally biased region" description="Polar residues" evidence="5">
    <location>
        <begin position="513"/>
        <end position="539"/>
    </location>
</feature>
<dbReference type="InterPro" id="IPR018499">
    <property type="entry name" value="Tetraspanin/Peripherin"/>
</dbReference>
<keyword evidence="3 6" id="KW-1133">Transmembrane helix</keyword>
<feature type="region of interest" description="Disordered" evidence="5">
    <location>
        <begin position="436"/>
        <end position="539"/>
    </location>
</feature>
<organism evidence="7 8">
    <name type="scientific">Trichosporon asahii var. asahii (strain ATCC 90039 / CBS 2479 / JCM 2466 / KCTC 7840 / NBRC 103889/ NCYC 2677 / UAMH 7654)</name>
    <name type="common">Yeast</name>
    <dbReference type="NCBI Taxonomy" id="1186058"/>
    <lineage>
        <taxon>Eukaryota</taxon>
        <taxon>Fungi</taxon>
        <taxon>Dikarya</taxon>
        <taxon>Basidiomycota</taxon>
        <taxon>Agaricomycotina</taxon>
        <taxon>Tremellomycetes</taxon>
        <taxon>Trichosporonales</taxon>
        <taxon>Trichosporonaceae</taxon>
        <taxon>Trichosporon</taxon>
    </lineage>
</organism>
<evidence type="ECO:0000256" key="6">
    <source>
        <dbReference type="SAM" id="Phobius"/>
    </source>
</evidence>
<dbReference type="Pfam" id="PF00335">
    <property type="entry name" value="Tetraspanin"/>
    <property type="match status" value="1"/>
</dbReference>
<dbReference type="Proteomes" id="UP000002748">
    <property type="component" value="Unassembled WGS sequence"/>
</dbReference>
<comment type="caution">
    <text evidence="7">The sequence shown here is derived from an EMBL/GenBank/DDBJ whole genome shotgun (WGS) entry which is preliminary data.</text>
</comment>
<feature type="region of interest" description="Disordered" evidence="5">
    <location>
        <begin position="1"/>
        <end position="102"/>
    </location>
</feature>
<accession>J5Q2W0</accession>
<evidence type="ECO:0008006" key="9">
    <source>
        <dbReference type="Google" id="ProtNLM"/>
    </source>
</evidence>
<proteinExistence type="predicted"/>
<evidence type="ECO:0000313" key="8">
    <source>
        <dbReference type="Proteomes" id="UP000002748"/>
    </source>
</evidence>
<dbReference type="VEuPathDB" id="FungiDB:A1Q1_06420"/>
<evidence type="ECO:0000256" key="2">
    <source>
        <dbReference type="ARBA" id="ARBA00022692"/>
    </source>
</evidence>
<dbReference type="AlphaFoldDB" id="J5Q2W0"/>
<dbReference type="GO" id="GO:0016020">
    <property type="term" value="C:membrane"/>
    <property type="evidence" value="ECO:0007669"/>
    <property type="project" value="UniProtKB-SubCell"/>
</dbReference>
<dbReference type="RefSeq" id="XP_014177009.1">
    <property type="nucleotide sequence ID" value="XM_014321534.1"/>
</dbReference>
<keyword evidence="2 6" id="KW-0812">Transmembrane</keyword>
<feature type="transmembrane region" description="Helical" evidence="6">
    <location>
        <begin position="265"/>
        <end position="285"/>
    </location>
</feature>
<evidence type="ECO:0000256" key="4">
    <source>
        <dbReference type="ARBA" id="ARBA00023136"/>
    </source>
</evidence>
<feature type="compositionally biased region" description="Polar residues" evidence="5">
    <location>
        <begin position="81"/>
        <end position="102"/>
    </location>
</feature>
<feature type="transmembrane region" description="Helical" evidence="6">
    <location>
        <begin position="236"/>
        <end position="258"/>
    </location>
</feature>
<dbReference type="GeneID" id="25989932"/>
<reference evidence="7 8" key="1">
    <citation type="journal article" date="2012" name="Eukaryot. Cell">
        <title>Draft genome sequence of CBS 2479, the standard type strain of Trichosporon asahii.</title>
        <authorList>
            <person name="Yang R.Y."/>
            <person name="Li H.T."/>
            <person name="Zhu H."/>
            <person name="Zhou G.P."/>
            <person name="Wang M."/>
            <person name="Wang L."/>
        </authorList>
    </citation>
    <scope>NUCLEOTIDE SEQUENCE [LARGE SCALE GENOMIC DNA]</scope>
    <source>
        <strain evidence="8">ATCC 90039 / CBS 2479 / JCM 2466 / KCTC 7840 / NCYC 2677 / UAMH 7654</strain>
    </source>
</reference>
<dbReference type="OrthoDB" id="2156690at2759"/>
<evidence type="ECO:0000256" key="3">
    <source>
        <dbReference type="ARBA" id="ARBA00022989"/>
    </source>
</evidence>
<protein>
    <recommendedName>
        <fullName evidence="9">Tetraspanin Tsp2</fullName>
    </recommendedName>
</protein>
<evidence type="ECO:0000313" key="7">
    <source>
        <dbReference type="EMBL" id="EJT45188.1"/>
    </source>
</evidence>
<dbReference type="KEGG" id="tasa:A1Q1_06420"/>
<name>J5Q2W0_TRIAS</name>
<keyword evidence="4 6" id="KW-0472">Membrane</keyword>